<feature type="chain" id="PRO_5006711316" description="Cell wall protein PhiA" evidence="1">
    <location>
        <begin position="20"/>
        <end position="162"/>
    </location>
</feature>
<organism evidence="2 3">
    <name type="scientific">Talaromyces islandicus</name>
    <name type="common">Penicillium islandicum</name>
    <dbReference type="NCBI Taxonomy" id="28573"/>
    <lineage>
        <taxon>Eukaryota</taxon>
        <taxon>Fungi</taxon>
        <taxon>Dikarya</taxon>
        <taxon>Ascomycota</taxon>
        <taxon>Pezizomycotina</taxon>
        <taxon>Eurotiomycetes</taxon>
        <taxon>Eurotiomycetidae</taxon>
        <taxon>Eurotiales</taxon>
        <taxon>Trichocomaceae</taxon>
        <taxon>Talaromyces</taxon>
        <taxon>Talaromyces sect. Islandici</taxon>
    </lineage>
</organism>
<proteinExistence type="predicted"/>
<protein>
    <recommendedName>
        <fullName evidence="4">Cell wall protein PhiA</fullName>
    </recommendedName>
</protein>
<evidence type="ECO:0000256" key="1">
    <source>
        <dbReference type="SAM" id="SignalP"/>
    </source>
</evidence>
<gene>
    <name evidence="2" type="ORF">PISL3812_04023</name>
</gene>
<dbReference type="Proteomes" id="UP000054383">
    <property type="component" value="Unassembled WGS sequence"/>
</dbReference>
<sequence>MKSTLTLAGLLACSSALAADQPVTFTAQVVAEIPASSFNGQYFVPGVEINGETRITLNYAPRYFYVDPLSSHLVMILESGESAGCAYIDTSDKGILKFSKDPDAHDYGLFAVGPDYGELSLRGASDKWFWCPDGQVNGTVAIGTVAPGGCTQLKAVQTGATD</sequence>
<accession>A0A0U1LWR5</accession>
<keyword evidence="1" id="KW-0732">Signal</keyword>
<keyword evidence="3" id="KW-1185">Reference proteome</keyword>
<feature type="signal peptide" evidence="1">
    <location>
        <begin position="1"/>
        <end position="19"/>
    </location>
</feature>
<dbReference type="OrthoDB" id="10454082at2759"/>
<dbReference type="AlphaFoldDB" id="A0A0U1LWR5"/>
<name>A0A0U1LWR5_TALIS</name>
<evidence type="ECO:0000313" key="2">
    <source>
        <dbReference type="EMBL" id="CRG87010.1"/>
    </source>
</evidence>
<evidence type="ECO:0008006" key="4">
    <source>
        <dbReference type="Google" id="ProtNLM"/>
    </source>
</evidence>
<dbReference type="EMBL" id="CVMT01000003">
    <property type="protein sequence ID" value="CRG87010.1"/>
    <property type="molecule type" value="Genomic_DNA"/>
</dbReference>
<reference evidence="2 3" key="1">
    <citation type="submission" date="2015-04" db="EMBL/GenBank/DDBJ databases">
        <authorList>
            <person name="Syromyatnikov M.Y."/>
            <person name="Popov V.N."/>
        </authorList>
    </citation>
    <scope>NUCLEOTIDE SEQUENCE [LARGE SCALE GENOMIC DNA]</scope>
    <source>
        <strain evidence="2">WF-38-12</strain>
    </source>
</reference>
<evidence type="ECO:0000313" key="3">
    <source>
        <dbReference type="Proteomes" id="UP000054383"/>
    </source>
</evidence>